<evidence type="ECO:0000313" key="1">
    <source>
        <dbReference type="EMBL" id="PJC24035.1"/>
    </source>
</evidence>
<sequence>MSRIEAGIDSHFLFKSTQKTHLDSKDKLIVARVGFISDSESDWNYLELALSELKKQGVSDVFHLGDITHLGVSVDLADANKYFVDSGLKIYPIPGDRDLWKSRGIEAFSSVFGESYRVVDINGVKFLLINNADEYEGIDDVQMRFISGNISSSSFVLFHNPIYFGIRSLWGKGMGEYSSSVDTQRKLLLDQIRSTDSVSAVFAGDQHLFSENVDETRNTLFHYIIGSTNSERNIERPNLAILTVYDDGDYYVEKISF</sequence>
<evidence type="ECO:0000313" key="2">
    <source>
        <dbReference type="Proteomes" id="UP000229756"/>
    </source>
</evidence>
<proteinExistence type="predicted"/>
<dbReference type="InterPro" id="IPR051918">
    <property type="entry name" value="STPP_CPPED1"/>
</dbReference>
<dbReference type="PANTHER" id="PTHR43143:SF1">
    <property type="entry name" value="SERINE_THREONINE-PROTEIN PHOSPHATASE CPPED1"/>
    <property type="match status" value="1"/>
</dbReference>
<dbReference type="PANTHER" id="PTHR43143">
    <property type="entry name" value="METALLOPHOSPHOESTERASE, CALCINEURIN SUPERFAMILY"/>
    <property type="match status" value="1"/>
</dbReference>
<dbReference type="AlphaFoldDB" id="A0A2M8EMT1"/>
<dbReference type="SUPFAM" id="SSF56300">
    <property type="entry name" value="Metallo-dependent phosphatases"/>
    <property type="match status" value="1"/>
</dbReference>
<accession>A0A2M8EMT1</accession>
<name>A0A2M8EMT1_UNCKA</name>
<organism evidence="1 2">
    <name type="scientific">candidate division WWE3 bacterium CG_4_9_14_0_2_um_filter_35_11</name>
    <dbReference type="NCBI Taxonomy" id="1975077"/>
    <lineage>
        <taxon>Bacteria</taxon>
        <taxon>Katanobacteria</taxon>
    </lineage>
</organism>
<dbReference type="Proteomes" id="UP000229756">
    <property type="component" value="Unassembled WGS sequence"/>
</dbReference>
<dbReference type="Gene3D" id="3.60.21.10">
    <property type="match status" value="1"/>
</dbReference>
<comment type="caution">
    <text evidence="1">The sequence shown here is derived from an EMBL/GenBank/DDBJ whole genome shotgun (WGS) entry which is preliminary data.</text>
</comment>
<reference evidence="2" key="1">
    <citation type="submission" date="2017-09" db="EMBL/GenBank/DDBJ databases">
        <title>Depth-based differentiation of microbial function through sediment-hosted aquifers and enrichment of novel symbionts in the deep terrestrial subsurface.</title>
        <authorList>
            <person name="Probst A.J."/>
            <person name="Ladd B."/>
            <person name="Jarett J.K."/>
            <person name="Geller-Mcgrath D.E."/>
            <person name="Sieber C.M.K."/>
            <person name="Emerson J.B."/>
            <person name="Anantharaman K."/>
            <person name="Thomas B.C."/>
            <person name="Malmstrom R."/>
            <person name="Stieglmeier M."/>
            <person name="Klingl A."/>
            <person name="Woyke T."/>
            <person name="Ryan C.M."/>
            <person name="Banfield J.F."/>
        </authorList>
    </citation>
    <scope>NUCLEOTIDE SEQUENCE [LARGE SCALE GENOMIC DNA]</scope>
</reference>
<evidence type="ECO:0008006" key="3">
    <source>
        <dbReference type="Google" id="ProtNLM"/>
    </source>
</evidence>
<dbReference type="EMBL" id="PFSJ01000003">
    <property type="protein sequence ID" value="PJC24035.1"/>
    <property type="molecule type" value="Genomic_DNA"/>
</dbReference>
<gene>
    <name evidence="1" type="ORF">CO058_00180</name>
</gene>
<dbReference type="InterPro" id="IPR029052">
    <property type="entry name" value="Metallo-depent_PP-like"/>
</dbReference>
<protein>
    <recommendedName>
        <fullName evidence="3">Calcineurin-like phosphoesterase domain-containing protein</fullName>
    </recommendedName>
</protein>